<name>A0A8T0E646_ARGBR</name>
<evidence type="ECO:0000313" key="2">
    <source>
        <dbReference type="Proteomes" id="UP000807504"/>
    </source>
</evidence>
<proteinExistence type="predicted"/>
<dbReference type="AlphaFoldDB" id="A0A8T0E646"/>
<gene>
    <name evidence="1" type="ORF">HNY73_020299</name>
</gene>
<comment type="caution">
    <text evidence="1">The sequence shown here is derived from an EMBL/GenBank/DDBJ whole genome shotgun (WGS) entry which is preliminary data.</text>
</comment>
<reference evidence="1" key="1">
    <citation type="journal article" date="2020" name="bioRxiv">
        <title>Chromosome-level reference genome of the European wasp spider Argiope bruennichi: a resource for studies on range expansion and evolutionary adaptation.</title>
        <authorList>
            <person name="Sheffer M.M."/>
            <person name="Hoppe A."/>
            <person name="Krehenwinkel H."/>
            <person name="Uhl G."/>
            <person name="Kuss A.W."/>
            <person name="Jensen L."/>
            <person name="Jensen C."/>
            <person name="Gillespie R.G."/>
            <person name="Hoff K.J."/>
            <person name="Prost S."/>
        </authorList>
    </citation>
    <scope>NUCLEOTIDE SEQUENCE</scope>
</reference>
<accession>A0A8T0E646</accession>
<reference evidence="1" key="2">
    <citation type="submission" date="2020-06" db="EMBL/GenBank/DDBJ databases">
        <authorList>
            <person name="Sheffer M."/>
        </authorList>
    </citation>
    <scope>NUCLEOTIDE SEQUENCE</scope>
</reference>
<dbReference type="Proteomes" id="UP000807504">
    <property type="component" value="Unassembled WGS sequence"/>
</dbReference>
<keyword evidence="2" id="KW-1185">Reference proteome</keyword>
<sequence>MHFRSIYRDVYILTDRGGCWGKGRAGSGQGEVFRALRINRGGAPRSHDLRAPPSSTPDAISTSCYARERRDSENQNVGSIPVLFTSFHHSSVDMSAKVGRGQAENKHKNVGLPSNNALTNRLGGFQVDGVL</sequence>
<protein>
    <submittedName>
        <fullName evidence="1">Uncharacterized protein</fullName>
    </submittedName>
</protein>
<dbReference type="EMBL" id="JABXBU010002230">
    <property type="protein sequence ID" value="KAF8767319.1"/>
    <property type="molecule type" value="Genomic_DNA"/>
</dbReference>
<organism evidence="1 2">
    <name type="scientific">Argiope bruennichi</name>
    <name type="common">Wasp spider</name>
    <name type="synonym">Aranea bruennichi</name>
    <dbReference type="NCBI Taxonomy" id="94029"/>
    <lineage>
        <taxon>Eukaryota</taxon>
        <taxon>Metazoa</taxon>
        <taxon>Ecdysozoa</taxon>
        <taxon>Arthropoda</taxon>
        <taxon>Chelicerata</taxon>
        <taxon>Arachnida</taxon>
        <taxon>Araneae</taxon>
        <taxon>Araneomorphae</taxon>
        <taxon>Entelegynae</taxon>
        <taxon>Araneoidea</taxon>
        <taxon>Araneidae</taxon>
        <taxon>Argiope</taxon>
    </lineage>
</organism>
<evidence type="ECO:0000313" key="1">
    <source>
        <dbReference type="EMBL" id="KAF8767319.1"/>
    </source>
</evidence>